<evidence type="ECO:0000313" key="2">
    <source>
        <dbReference type="Proteomes" id="UP000594464"/>
    </source>
</evidence>
<dbReference type="AlphaFoldDB" id="A0A7T0G353"/>
<name>A0A7T0G353_9BACT</name>
<dbReference type="Proteomes" id="UP000594464">
    <property type="component" value="Chromosome"/>
</dbReference>
<accession>A0A7T0G353</accession>
<evidence type="ECO:0000313" key="1">
    <source>
        <dbReference type="EMBL" id="QPJ64999.1"/>
    </source>
</evidence>
<protein>
    <submittedName>
        <fullName evidence="1">Ferritin-like domain-containing protein</fullName>
    </submittedName>
</protein>
<organism evidence="1 2">
    <name type="scientific">Candidatus Nitrohelix vancouverensis</name>
    <dbReference type="NCBI Taxonomy" id="2705534"/>
    <lineage>
        <taxon>Bacteria</taxon>
        <taxon>Pseudomonadati</taxon>
        <taxon>Nitrospinota/Tectimicrobiota group</taxon>
        <taxon>Nitrospinota</taxon>
        <taxon>Nitrospinia</taxon>
        <taxon>Nitrospinales</taxon>
        <taxon>Nitrospinaceae</taxon>
        <taxon>Candidatus Nitrohelix</taxon>
    </lineage>
</organism>
<gene>
    <name evidence="1" type="ORF">G3M78_06195</name>
</gene>
<dbReference type="KEGG" id="nva:G3M78_06195"/>
<sequence length="266" mass="31170">MEFGSQEHKELFCKSFIESHRPFTPEELPWPELDEAVVKKLADFPIWDYAIHTERQVFNKLDAYSKEISDPLIKEALALQAYEEGRHADILRYFLNRYEIPFNEIPDKPLPDDLEACFMSTGAGECIDSFFAFGFLQISKSTEDYPLELIEVMEPIVQEEARHILFIQNWLLYQRFSQPFLLQPIYHLRTLWAFVDAGISRLMDLKDMGGSSFTIQAREHENSSLSPKEFVSLCMSENKRRMRDFDPRLARPKLIPRAMGLVNFFL</sequence>
<dbReference type="EMBL" id="CP048620">
    <property type="protein sequence ID" value="QPJ64999.1"/>
    <property type="molecule type" value="Genomic_DNA"/>
</dbReference>
<proteinExistence type="predicted"/>
<dbReference type="CDD" id="cd00657">
    <property type="entry name" value="Ferritin_like"/>
    <property type="match status" value="1"/>
</dbReference>
<dbReference type="InterPro" id="IPR009078">
    <property type="entry name" value="Ferritin-like_SF"/>
</dbReference>
<dbReference type="SUPFAM" id="SSF47240">
    <property type="entry name" value="Ferritin-like"/>
    <property type="match status" value="1"/>
</dbReference>
<reference evidence="2" key="1">
    <citation type="submission" date="2020-02" db="EMBL/GenBank/DDBJ databases">
        <title>Genomic and physiological characterization of two novel Nitrospinaceae genera.</title>
        <authorList>
            <person name="Mueller A.J."/>
            <person name="Jung M.-Y."/>
            <person name="Strachan C.R."/>
            <person name="Herbold C.W."/>
            <person name="Kirkegaard R.H."/>
            <person name="Daims H."/>
        </authorList>
    </citation>
    <scope>NUCLEOTIDE SEQUENCE [LARGE SCALE GENOMIC DNA]</scope>
</reference>